<reference evidence="2" key="1">
    <citation type="submission" date="2022-08" db="EMBL/GenBank/DDBJ databases">
        <title>Reclassification of Massilia species as members of the genera Telluria, Duganella, Pseudoduganella, Mokoshia gen. nov. and Zemynaea gen. nov. using orthogonal and non-orthogonal genome-based approaches.</title>
        <authorList>
            <person name="Bowman J.P."/>
        </authorList>
    </citation>
    <scope>NUCLEOTIDE SEQUENCE</scope>
    <source>
        <strain evidence="2">LMG 11547</strain>
    </source>
</reference>
<dbReference type="Proteomes" id="UP001165263">
    <property type="component" value="Unassembled WGS sequence"/>
</dbReference>
<evidence type="ECO:0000313" key="3">
    <source>
        <dbReference type="Proteomes" id="UP001165263"/>
    </source>
</evidence>
<accession>A0ABT2C0G9</accession>
<evidence type="ECO:0000256" key="1">
    <source>
        <dbReference type="SAM" id="SignalP"/>
    </source>
</evidence>
<proteinExistence type="predicted"/>
<sequence length="596" mass="64825">MSIRSVALAAAGLLVALHAGAEPAGSVAASPADAVQSITVTSQRNPSKWFRAESQHVILYSDTSQDEAQRLLDNLERLDDLLRIYTKGYARTGGPESRITLYYTARFDDLARLGAGLGSPSRETVGVYSSCNDGVAGFGTQLETIDTLDNDKLARYPLNVSLSFLFEAYARHFLYRHTDLRAPTWFIDGFAHYFSTVRFTDSRMAVGRWPTILGRYFGLLDGEMGSYALYYRDVLEQNENAGVGPDGRMRQQVEYAARSWLLVHYALSSEDNRRRLGAYLKAFHDGVPSVQAFERSFGIPVDDLSAAMWRYRLKGLQVLHVDRPGLPRAVVNVDVLPEASSDYLLAEAALKSCPSGAARQATIERVLDGAPPPGPSASVQVQRTVARALIDAGRPADALPYLDAALRKDDADADLHVLAGQAHLRLARGGAADRTLRLAEARRRFARALELAPALPGAALGKLSVDIMAGGDPGQDAIDDVLTAWHGSRDVGGLGRTAALVYAWRGDGIRAANLLRSMASNGRDPYTAAWAAAWQRRLDAGLTRDAIRAGLAAFPWSGPAFREWTIDATADINRIELSAGLQKVGRLFFAPPQPFQ</sequence>
<dbReference type="EMBL" id="JANUHC010000004">
    <property type="protein sequence ID" value="MCS0630346.1"/>
    <property type="molecule type" value="Genomic_DNA"/>
</dbReference>
<feature type="chain" id="PRO_5045800540" evidence="1">
    <location>
        <begin position="22"/>
        <end position="596"/>
    </location>
</feature>
<dbReference type="InterPro" id="IPR011990">
    <property type="entry name" value="TPR-like_helical_dom_sf"/>
</dbReference>
<keyword evidence="3" id="KW-1185">Reference proteome</keyword>
<name>A0ABT2C0G9_9BURK</name>
<organism evidence="2 3">
    <name type="scientific">Telluria mixta</name>
    <dbReference type="NCBI Taxonomy" id="34071"/>
    <lineage>
        <taxon>Bacteria</taxon>
        <taxon>Pseudomonadati</taxon>
        <taxon>Pseudomonadota</taxon>
        <taxon>Betaproteobacteria</taxon>
        <taxon>Burkholderiales</taxon>
        <taxon>Oxalobacteraceae</taxon>
        <taxon>Telluria group</taxon>
        <taxon>Telluria</taxon>
    </lineage>
</organism>
<gene>
    <name evidence="2" type="ORF">NX786_13470</name>
</gene>
<evidence type="ECO:0000313" key="2">
    <source>
        <dbReference type="EMBL" id="MCS0630346.1"/>
    </source>
</evidence>
<dbReference type="SUPFAM" id="SSF48452">
    <property type="entry name" value="TPR-like"/>
    <property type="match status" value="1"/>
</dbReference>
<feature type="signal peptide" evidence="1">
    <location>
        <begin position="1"/>
        <end position="21"/>
    </location>
</feature>
<comment type="caution">
    <text evidence="2">The sequence shown here is derived from an EMBL/GenBank/DDBJ whole genome shotgun (WGS) entry which is preliminary data.</text>
</comment>
<dbReference type="RefSeq" id="WP_259449458.1">
    <property type="nucleotide sequence ID" value="NZ_CP119520.1"/>
</dbReference>
<protein>
    <submittedName>
        <fullName evidence="2">Bacterial transcriptional activator domain-containing protein</fullName>
    </submittedName>
</protein>
<keyword evidence="1" id="KW-0732">Signal</keyword>
<dbReference type="Gene3D" id="1.25.40.10">
    <property type="entry name" value="Tetratricopeptide repeat domain"/>
    <property type="match status" value="1"/>
</dbReference>